<keyword evidence="1" id="KW-0472">Membrane</keyword>
<dbReference type="RefSeq" id="WP_211800025.1">
    <property type="nucleotide sequence ID" value="NZ_JAGSCS010000003.1"/>
</dbReference>
<evidence type="ECO:0000256" key="1">
    <source>
        <dbReference type="SAM" id="Phobius"/>
    </source>
</evidence>
<name>A0A941CMX4_9CLOT</name>
<gene>
    <name evidence="2" type="ORF">KCG48_04030</name>
</gene>
<keyword evidence="3" id="KW-1185">Reference proteome</keyword>
<evidence type="ECO:0000313" key="3">
    <source>
        <dbReference type="Proteomes" id="UP000675379"/>
    </source>
</evidence>
<dbReference type="EMBL" id="JAGSCS010000003">
    <property type="protein sequence ID" value="MBR0575505.1"/>
    <property type="molecule type" value="Genomic_DNA"/>
</dbReference>
<proteinExistence type="predicted"/>
<keyword evidence="1" id="KW-1133">Transmembrane helix</keyword>
<accession>A0A941CMX4</accession>
<reference evidence="2" key="1">
    <citation type="submission" date="2021-04" db="EMBL/GenBank/DDBJ databases">
        <title>Proteiniclasticum sedimins sp. nov., an obligate anaerobic bacterium isolated from anaerobic sludge.</title>
        <authorList>
            <person name="Liu J."/>
        </authorList>
    </citation>
    <scope>NUCLEOTIDE SEQUENCE</scope>
    <source>
        <strain evidence="2">BAD-10</strain>
    </source>
</reference>
<comment type="caution">
    <text evidence="2">The sequence shown here is derived from an EMBL/GenBank/DDBJ whole genome shotgun (WGS) entry which is preliminary data.</text>
</comment>
<protein>
    <recommendedName>
        <fullName evidence="4">DUF4367 domain-containing protein</fullName>
    </recommendedName>
</protein>
<evidence type="ECO:0000313" key="2">
    <source>
        <dbReference type="EMBL" id="MBR0575505.1"/>
    </source>
</evidence>
<organism evidence="2 3">
    <name type="scientific">Proteiniclasticum sediminis</name>
    <dbReference type="NCBI Taxonomy" id="2804028"/>
    <lineage>
        <taxon>Bacteria</taxon>
        <taxon>Bacillati</taxon>
        <taxon>Bacillota</taxon>
        <taxon>Clostridia</taxon>
        <taxon>Eubacteriales</taxon>
        <taxon>Clostridiaceae</taxon>
        <taxon>Proteiniclasticum</taxon>
    </lineage>
</organism>
<dbReference type="Proteomes" id="UP000675379">
    <property type="component" value="Unassembled WGS sequence"/>
</dbReference>
<feature type="transmembrane region" description="Helical" evidence="1">
    <location>
        <begin position="54"/>
        <end position="72"/>
    </location>
</feature>
<keyword evidence="1" id="KW-0812">Transmembrane</keyword>
<dbReference type="AlphaFoldDB" id="A0A941CMX4"/>
<evidence type="ECO:0008006" key="4">
    <source>
        <dbReference type="Google" id="ProtNLM"/>
    </source>
</evidence>
<sequence length="252" mass="28571">MGKNVDEELKKALSSSALLEEEEKEELWQAVKTGISVAEKGGGRMNAKKKRPWVWLKYAAAALIFLVVGTLTTKEGQAAIRNLYDLLVPQKTIVEELEGEKEETEVTLKEMKAGYTIYFDENRYFIEEKEGYDIIAPLPVDGMTLSDKYFMEIRQEEDKSPEELATAKGLELTQRYEQTVGPEEVEDPVKGWAVRGKSYTGAMVLERYYYVDNTKGGSFEIRQMLTIEAESGHGARFNNMLGEFRIVEIPAD</sequence>